<keyword evidence="2" id="KW-1185">Reference proteome</keyword>
<name>A0AAD2CRK8_9STRA</name>
<protein>
    <submittedName>
        <fullName evidence="1">Uncharacterized protein</fullName>
    </submittedName>
</protein>
<comment type="caution">
    <text evidence="1">The sequence shown here is derived from an EMBL/GenBank/DDBJ whole genome shotgun (WGS) entry which is preliminary data.</text>
</comment>
<accession>A0AAD2CRK8</accession>
<dbReference type="EMBL" id="CAKOGP040001147">
    <property type="protein sequence ID" value="CAJ1943839.1"/>
    <property type="molecule type" value="Genomic_DNA"/>
</dbReference>
<gene>
    <name evidence="1" type="ORF">CYCCA115_LOCUS8623</name>
</gene>
<proteinExistence type="predicted"/>
<dbReference type="Proteomes" id="UP001295423">
    <property type="component" value="Unassembled WGS sequence"/>
</dbReference>
<organism evidence="1 2">
    <name type="scientific">Cylindrotheca closterium</name>
    <dbReference type="NCBI Taxonomy" id="2856"/>
    <lineage>
        <taxon>Eukaryota</taxon>
        <taxon>Sar</taxon>
        <taxon>Stramenopiles</taxon>
        <taxon>Ochrophyta</taxon>
        <taxon>Bacillariophyta</taxon>
        <taxon>Bacillariophyceae</taxon>
        <taxon>Bacillariophycidae</taxon>
        <taxon>Bacillariales</taxon>
        <taxon>Bacillariaceae</taxon>
        <taxon>Cylindrotheca</taxon>
    </lineage>
</organism>
<evidence type="ECO:0000313" key="2">
    <source>
        <dbReference type="Proteomes" id="UP001295423"/>
    </source>
</evidence>
<dbReference type="AlphaFoldDB" id="A0AAD2CRK8"/>
<reference evidence="1" key="1">
    <citation type="submission" date="2023-08" db="EMBL/GenBank/DDBJ databases">
        <authorList>
            <person name="Audoor S."/>
            <person name="Bilcke G."/>
        </authorList>
    </citation>
    <scope>NUCLEOTIDE SEQUENCE</scope>
</reference>
<evidence type="ECO:0000313" key="1">
    <source>
        <dbReference type="EMBL" id="CAJ1943839.1"/>
    </source>
</evidence>
<sequence length="234" mass="26752">MKAIIETLLSEDEASRALQGYNFRENLVDALLYSFETHKDELHQQSAGSGYGKSRLLLELAEQDQGNVRLIIYLSFATTQAYPKSTGSKKQITPDLLRCAYRRTAALVVDDAHKGIDWLIPVHLGSDKFKALVGQDKNRIGDSFSNLQAVSNEATHRKVTPQYYLTKEEKEEFQKAQMSLDWPAVLFAIDGDEEKIGWVESSAMTLRSRTSRRQVSLYRLDWTWIHQAHECRLQ</sequence>